<organism evidence="1 2">
    <name type="scientific">Somion occarium</name>
    <dbReference type="NCBI Taxonomy" id="3059160"/>
    <lineage>
        <taxon>Eukaryota</taxon>
        <taxon>Fungi</taxon>
        <taxon>Dikarya</taxon>
        <taxon>Basidiomycota</taxon>
        <taxon>Agaricomycotina</taxon>
        <taxon>Agaricomycetes</taxon>
        <taxon>Polyporales</taxon>
        <taxon>Cerrenaceae</taxon>
        <taxon>Somion</taxon>
    </lineage>
</organism>
<dbReference type="Proteomes" id="UP001497453">
    <property type="component" value="Chromosome 10"/>
</dbReference>
<dbReference type="EMBL" id="OZ037953">
    <property type="protein sequence ID" value="CAL1698667.1"/>
    <property type="molecule type" value="Genomic_DNA"/>
</dbReference>
<protein>
    <submittedName>
        <fullName evidence="1">Uncharacterized protein</fullName>
    </submittedName>
</protein>
<reference evidence="2" key="1">
    <citation type="submission" date="2024-04" db="EMBL/GenBank/DDBJ databases">
        <authorList>
            <person name="Shaw F."/>
            <person name="Minotto A."/>
        </authorList>
    </citation>
    <scope>NUCLEOTIDE SEQUENCE [LARGE SCALE GENOMIC DNA]</scope>
</reference>
<name>A0ABP1CX16_9APHY</name>
<accession>A0ABP1CX16</accession>
<evidence type="ECO:0000313" key="1">
    <source>
        <dbReference type="EMBL" id="CAL1698667.1"/>
    </source>
</evidence>
<proteinExistence type="predicted"/>
<keyword evidence="2" id="KW-1185">Reference proteome</keyword>
<sequence length="151" mass="17145">MATVGLLSGVEADDIDMMTYRAVMFCGLPNYDLKLPPSRMLRSMVVQVNPADEGVIIEIRGWDVVFPHDEFALAIGRPHSLPRPFLHLNLASAFMHNDVEGLMHTTRHFDFQELQTLLFVFNSESRVYNRIGHELADIFDTDSIETLIVPD</sequence>
<evidence type="ECO:0000313" key="2">
    <source>
        <dbReference type="Proteomes" id="UP001497453"/>
    </source>
</evidence>
<gene>
    <name evidence="1" type="ORF">GFSPODELE1_LOCUS2260</name>
</gene>